<dbReference type="Gene3D" id="1.10.630.10">
    <property type="entry name" value="Cytochrome P450"/>
    <property type="match status" value="1"/>
</dbReference>
<dbReference type="PANTHER" id="PTHR24305">
    <property type="entry name" value="CYTOCHROME P450"/>
    <property type="match status" value="1"/>
</dbReference>
<dbReference type="InterPro" id="IPR050121">
    <property type="entry name" value="Cytochrome_P450_monoxygenase"/>
</dbReference>
<proteinExistence type="inferred from homology"/>
<feature type="binding site" description="axial binding residue" evidence="2">
    <location>
        <position position="396"/>
    </location>
    <ligand>
        <name>heme</name>
        <dbReference type="ChEBI" id="CHEBI:30413"/>
    </ligand>
    <ligandPart>
        <name>Fe</name>
        <dbReference type="ChEBI" id="CHEBI:18248"/>
    </ligandPart>
</feature>
<protein>
    <recommendedName>
        <fullName evidence="6">Cytochrome P450</fullName>
    </recommendedName>
</protein>
<evidence type="ECO:0000256" key="2">
    <source>
        <dbReference type="PIRSR" id="PIRSR602401-1"/>
    </source>
</evidence>
<dbReference type="STRING" id="1908205.BKG60_26740"/>
<evidence type="ECO:0000256" key="3">
    <source>
        <dbReference type="SAM" id="MobiDB-lite"/>
    </source>
</evidence>
<gene>
    <name evidence="4" type="ORF">BKG61_07705</name>
</gene>
<dbReference type="RefSeq" id="WP_070944289.1">
    <property type="nucleotide sequence ID" value="NZ_MLCL01000089.1"/>
</dbReference>
<dbReference type="GO" id="GO:0016705">
    <property type="term" value="F:oxidoreductase activity, acting on paired donors, with incorporation or reduction of molecular oxygen"/>
    <property type="evidence" value="ECO:0007669"/>
    <property type="project" value="InterPro"/>
</dbReference>
<dbReference type="Pfam" id="PF00067">
    <property type="entry name" value="p450"/>
    <property type="match status" value="1"/>
</dbReference>
<dbReference type="InterPro" id="IPR036396">
    <property type="entry name" value="Cyt_P450_sf"/>
</dbReference>
<evidence type="ECO:0000256" key="1">
    <source>
        <dbReference type="ARBA" id="ARBA00010617"/>
    </source>
</evidence>
<dbReference type="InterPro" id="IPR001128">
    <property type="entry name" value="Cyt_P450"/>
</dbReference>
<dbReference type="GO" id="GO:0020037">
    <property type="term" value="F:heme binding"/>
    <property type="evidence" value="ECO:0007669"/>
    <property type="project" value="InterPro"/>
</dbReference>
<dbReference type="SUPFAM" id="SSF48264">
    <property type="entry name" value="Cytochrome P450"/>
    <property type="match status" value="1"/>
</dbReference>
<dbReference type="GO" id="GO:0004497">
    <property type="term" value="F:monooxygenase activity"/>
    <property type="evidence" value="ECO:0007669"/>
    <property type="project" value="InterPro"/>
</dbReference>
<dbReference type="PRINTS" id="PR00463">
    <property type="entry name" value="EP450I"/>
</dbReference>
<reference evidence="4 5" key="1">
    <citation type="submission" date="2016-10" db="EMBL/GenBank/DDBJ databases">
        <title>Evaluation of Human, Animal and Environmental Mycobacterium chelonae Isolates by Core Genome Phylogenomic Analysis, Targeted Gene Comparison, and Anti-microbial Susceptibility Patterns: A Tale of Mistaken Identities.</title>
        <authorList>
            <person name="Fogelson S.B."/>
            <person name="Camus A.C."/>
            <person name="Lorenz W."/>
            <person name="Vasireddy R."/>
            <person name="Vasireddy S."/>
            <person name="Smith T."/>
            <person name="Brown-Elliott B.A."/>
            <person name="Wallace R.J.Jr."/>
            <person name="Hasan N.A."/>
            <person name="Reischl U."/>
            <person name="Sanchez S."/>
        </authorList>
    </citation>
    <scope>NUCLEOTIDE SEQUENCE [LARGE SCALE GENOMIC DNA]</scope>
    <source>
        <strain evidence="4 5">24999</strain>
    </source>
</reference>
<keyword evidence="2" id="KW-0349">Heme</keyword>
<dbReference type="PRINTS" id="PR00385">
    <property type="entry name" value="P450"/>
</dbReference>
<comment type="cofactor">
    <cofactor evidence="2">
        <name>heme</name>
        <dbReference type="ChEBI" id="CHEBI:30413"/>
    </cofactor>
</comment>
<name>A0A1S1KEL1_9MYCO</name>
<accession>A0A1S1KEL1</accession>
<dbReference type="Proteomes" id="UP000179636">
    <property type="component" value="Unassembled WGS sequence"/>
</dbReference>
<comment type="similarity">
    <text evidence="1">Belongs to the cytochrome P450 family.</text>
</comment>
<dbReference type="EMBL" id="MLHV01000005">
    <property type="protein sequence ID" value="OHU05740.1"/>
    <property type="molecule type" value="Genomic_DNA"/>
</dbReference>
<dbReference type="PANTHER" id="PTHR24305:SF166">
    <property type="entry name" value="CYTOCHROME P450 12A4, MITOCHONDRIAL-RELATED"/>
    <property type="match status" value="1"/>
</dbReference>
<evidence type="ECO:0008006" key="6">
    <source>
        <dbReference type="Google" id="ProtNLM"/>
    </source>
</evidence>
<dbReference type="GO" id="GO:0005506">
    <property type="term" value="F:iron ion binding"/>
    <property type="evidence" value="ECO:0007669"/>
    <property type="project" value="InterPro"/>
</dbReference>
<sequence>MSTLTTMTGPVTTLDDLPRPRPHSLGGWLTLWRSPEAARQQFRELGDRFVMDVPLLPKMFWTTSPDDVRAVFQEKTRAMSFGAGLRRLAPHELLFGNRIMQWWASDDHTVVRRKIAPAFMGKALQGYEPVMEEVARDLLRDIPTGRPIQFHSYMRTLAREVILSVVFGVTEPARRARLADQLEKLDACVASRGLAMRYAASMASGGRWLPYPALQRILRDLDQVTYDEIAYRRSTQEEADRRDCLSIFLKIQQSDDEGLLDDEMIAGFQRLLLVAGYDTTAATLSWVAERLVRHPEVLQRLEETQAAGDDSYLDAVITETLRLRPTVPFTVRLVQRDVVVNDVFLPRGTMVFLYINGIHRRGDLYDEPDEFRPERFVGTTPDPSHWLPFGGGINRCLGGQMAQFEARVLLRTILREMTFAPTSASDEIQTSHTVLLLPHERARVTLHRRPATDCTNPTTLPAPPAPSTIHPGCPARPDRP</sequence>
<keyword evidence="2" id="KW-0479">Metal-binding</keyword>
<evidence type="ECO:0000313" key="5">
    <source>
        <dbReference type="Proteomes" id="UP000179636"/>
    </source>
</evidence>
<keyword evidence="2" id="KW-0408">Iron</keyword>
<feature type="region of interest" description="Disordered" evidence="3">
    <location>
        <begin position="448"/>
        <end position="480"/>
    </location>
</feature>
<accession>A0A1Q9W3H3</accession>
<comment type="caution">
    <text evidence="4">The sequence shown here is derived from an EMBL/GenBank/DDBJ whole genome shotgun (WGS) entry which is preliminary data.</text>
</comment>
<dbReference type="OrthoDB" id="7376058at2"/>
<dbReference type="AlphaFoldDB" id="A0A1S1KEL1"/>
<organism evidence="4 5">
    <name type="scientific">Mycobacterium syngnathidarum</name>
    <dbReference type="NCBI Taxonomy" id="1908205"/>
    <lineage>
        <taxon>Bacteria</taxon>
        <taxon>Bacillati</taxon>
        <taxon>Actinomycetota</taxon>
        <taxon>Actinomycetes</taxon>
        <taxon>Mycobacteriales</taxon>
        <taxon>Mycobacteriaceae</taxon>
        <taxon>Mycobacterium</taxon>
    </lineage>
</organism>
<evidence type="ECO:0000313" key="4">
    <source>
        <dbReference type="EMBL" id="OHU05740.1"/>
    </source>
</evidence>
<dbReference type="InterPro" id="IPR002401">
    <property type="entry name" value="Cyt_P450_E_grp-I"/>
</dbReference>
<keyword evidence="5" id="KW-1185">Reference proteome</keyword>